<evidence type="ECO:0000256" key="14">
    <source>
        <dbReference type="HAMAP-Rule" id="MF_00286"/>
    </source>
</evidence>
<evidence type="ECO:0000256" key="5">
    <source>
        <dbReference type="ARBA" id="ARBA00022519"/>
    </source>
</evidence>
<feature type="topological domain" description="Cytoplasmic" evidence="14">
    <location>
        <begin position="163"/>
        <end position="174"/>
    </location>
</feature>
<dbReference type="RefSeq" id="WP_093066653.1">
    <property type="nucleotide sequence ID" value="NZ_FNQP01000006.1"/>
</dbReference>
<dbReference type="Pfam" id="PF02600">
    <property type="entry name" value="DsbB"/>
    <property type="match status" value="1"/>
</dbReference>
<evidence type="ECO:0000313" key="16">
    <source>
        <dbReference type="EMBL" id="SEA30930.1"/>
    </source>
</evidence>
<dbReference type="EMBL" id="FNQP01000006">
    <property type="protein sequence ID" value="SEA30930.1"/>
    <property type="molecule type" value="Genomic_DNA"/>
</dbReference>
<feature type="disulfide bond" description="Redox-active" evidence="14">
    <location>
        <begin position="33"/>
        <end position="36"/>
    </location>
</feature>
<evidence type="ECO:0000256" key="13">
    <source>
        <dbReference type="ARBA" id="ARBA00023284"/>
    </source>
</evidence>
<keyword evidence="3 14" id="KW-0813">Transport</keyword>
<feature type="topological domain" description="Periplasmic" evidence="14">
    <location>
        <begin position="24"/>
        <end position="41"/>
    </location>
</feature>
<evidence type="ECO:0000256" key="8">
    <source>
        <dbReference type="ARBA" id="ARBA00022989"/>
    </source>
</evidence>
<evidence type="ECO:0000256" key="1">
    <source>
        <dbReference type="ARBA" id="ARBA00004429"/>
    </source>
</evidence>
<keyword evidence="8 14" id="KW-1133">Transmembrane helix</keyword>
<dbReference type="Gene3D" id="1.20.1550.10">
    <property type="entry name" value="DsbB-like"/>
    <property type="match status" value="1"/>
</dbReference>
<dbReference type="SUPFAM" id="SSF158442">
    <property type="entry name" value="DsbB-like"/>
    <property type="match status" value="1"/>
</dbReference>
<keyword evidence="4 14" id="KW-1003">Cell membrane</keyword>
<comment type="function">
    <text evidence="14">Required for disulfide bond formation in some periplasmic proteins. Acts by oxidizing the DsbA protein.</text>
</comment>
<keyword evidence="11 14" id="KW-1015">Disulfide bond</keyword>
<keyword evidence="5" id="KW-0997">Cell inner membrane</keyword>
<name>A0A1H4A4W8_9GAMM</name>
<comment type="subcellular location">
    <subcellularLocation>
        <location evidence="1">Cell inner membrane</location>
        <topology evidence="1">Multi-pass membrane protein</topology>
    </subcellularLocation>
    <subcellularLocation>
        <location evidence="14">Cell membrane</location>
        <topology evidence="14">Multi-pass membrane protein</topology>
    </subcellularLocation>
</comment>
<keyword evidence="10 14" id="KW-0472">Membrane</keyword>
<evidence type="ECO:0000256" key="2">
    <source>
        <dbReference type="ARBA" id="ARBA00008823"/>
    </source>
</evidence>
<feature type="transmembrane region" description="Helical" evidence="15">
    <location>
        <begin position="67"/>
        <end position="86"/>
    </location>
</feature>
<dbReference type="InterPro" id="IPR023380">
    <property type="entry name" value="DsbB-like_sf"/>
</dbReference>
<dbReference type="HAMAP" id="MF_00286">
    <property type="entry name" value="DsbB"/>
    <property type="match status" value="1"/>
</dbReference>
<dbReference type="InterPro" id="IPR022920">
    <property type="entry name" value="Disulphide_bond_form_DsbB"/>
</dbReference>
<dbReference type="AlphaFoldDB" id="A0A1H4A4W8"/>
<evidence type="ECO:0000256" key="6">
    <source>
        <dbReference type="ARBA" id="ARBA00022692"/>
    </source>
</evidence>
<evidence type="ECO:0000256" key="10">
    <source>
        <dbReference type="ARBA" id="ARBA00023136"/>
    </source>
</evidence>
<reference evidence="16 17" key="1">
    <citation type="submission" date="2016-10" db="EMBL/GenBank/DDBJ databases">
        <authorList>
            <person name="de Groot N.N."/>
        </authorList>
    </citation>
    <scope>NUCLEOTIDE SEQUENCE [LARGE SCALE GENOMIC DNA]</scope>
    <source>
        <strain evidence="16 17">DSM 21228</strain>
    </source>
</reference>
<organism evidence="16 17">
    <name type="scientific">Thiothrix caldifontis</name>
    <dbReference type="NCBI Taxonomy" id="525918"/>
    <lineage>
        <taxon>Bacteria</taxon>
        <taxon>Pseudomonadati</taxon>
        <taxon>Pseudomonadota</taxon>
        <taxon>Gammaproteobacteria</taxon>
        <taxon>Thiotrichales</taxon>
        <taxon>Thiotrichaceae</taxon>
        <taxon>Thiothrix</taxon>
    </lineage>
</organism>
<dbReference type="OrthoDB" id="3711263at2"/>
<feature type="topological domain" description="Cytoplasmic" evidence="14">
    <location>
        <begin position="1"/>
        <end position="6"/>
    </location>
</feature>
<gene>
    <name evidence="14" type="primary">dsbB</name>
    <name evidence="16" type="ORF">SAMN05660964_01329</name>
</gene>
<proteinExistence type="inferred from homology"/>
<comment type="caution">
    <text evidence="14">Lacks conserved residue(s) required for the propagation of feature annotation.</text>
</comment>
<accession>A0A1H4A4W8</accession>
<keyword evidence="6 14" id="KW-0812">Transmembrane</keyword>
<keyword evidence="12 14" id="KW-0143">Chaperone</keyword>
<dbReference type="STRING" id="525918.SAMN05660964_01329"/>
<evidence type="ECO:0000256" key="3">
    <source>
        <dbReference type="ARBA" id="ARBA00022448"/>
    </source>
</evidence>
<dbReference type="Proteomes" id="UP000199397">
    <property type="component" value="Unassembled WGS sequence"/>
</dbReference>
<feature type="transmembrane region" description="Helical" evidence="15">
    <location>
        <begin position="144"/>
        <end position="161"/>
    </location>
</feature>
<keyword evidence="17" id="KW-1185">Reference proteome</keyword>
<keyword evidence="13 14" id="KW-0676">Redox-active center</keyword>
<dbReference type="GO" id="GO:0005886">
    <property type="term" value="C:plasma membrane"/>
    <property type="evidence" value="ECO:0007669"/>
    <property type="project" value="UniProtKB-SubCell"/>
</dbReference>
<feature type="transmembrane region" description="Helical" evidence="15">
    <location>
        <begin position="7"/>
        <end position="25"/>
    </location>
</feature>
<evidence type="ECO:0000256" key="9">
    <source>
        <dbReference type="ARBA" id="ARBA00023002"/>
    </source>
</evidence>
<protein>
    <recommendedName>
        <fullName evidence="14">Disulfide bond formation protein B</fullName>
    </recommendedName>
    <alternativeName>
        <fullName evidence="14">Disulfide oxidoreductase</fullName>
    </alternativeName>
</protein>
<dbReference type="PANTHER" id="PTHR36570:SF3">
    <property type="entry name" value="DISULFIDE BOND FORMATION PROTEIN B"/>
    <property type="match status" value="1"/>
</dbReference>
<sequence>MNKRPHYLFVFVFCLALLGAALFFQFVMGLDPCPLCILQRMAMIGIGLVALLAFLHNPTGLVDKVYGGLLVVVGLFSVGVALRQVWLLSLPSEEADSCGPGLELWLDRFIAALPQGQVTEALLRSSAGCDEVSWSIWGLGMPQLTFPVFIFFAFYLIWLFFKRSNRHVGTFSMR</sequence>
<feature type="topological domain" description="Cytoplasmic" evidence="14">
    <location>
        <begin position="59"/>
        <end position="64"/>
    </location>
</feature>
<evidence type="ECO:0000256" key="15">
    <source>
        <dbReference type="SAM" id="Phobius"/>
    </source>
</evidence>
<dbReference type="PANTHER" id="PTHR36570">
    <property type="entry name" value="DISULFIDE BOND FORMATION PROTEIN B"/>
    <property type="match status" value="1"/>
</dbReference>
<evidence type="ECO:0000256" key="11">
    <source>
        <dbReference type="ARBA" id="ARBA00023157"/>
    </source>
</evidence>
<evidence type="ECO:0000313" key="17">
    <source>
        <dbReference type="Proteomes" id="UP000199397"/>
    </source>
</evidence>
<dbReference type="InterPro" id="IPR003752">
    <property type="entry name" value="DiS_bond_form_DsbB/BdbC"/>
</dbReference>
<dbReference type="InterPro" id="IPR050183">
    <property type="entry name" value="DsbB"/>
</dbReference>
<dbReference type="GO" id="GO:0009055">
    <property type="term" value="F:electron transfer activity"/>
    <property type="evidence" value="ECO:0007669"/>
    <property type="project" value="UniProtKB-UniRule"/>
</dbReference>
<evidence type="ECO:0000256" key="7">
    <source>
        <dbReference type="ARBA" id="ARBA00022982"/>
    </source>
</evidence>
<dbReference type="GO" id="GO:0006457">
    <property type="term" value="P:protein folding"/>
    <property type="evidence" value="ECO:0007669"/>
    <property type="project" value="InterPro"/>
</dbReference>
<evidence type="ECO:0000256" key="4">
    <source>
        <dbReference type="ARBA" id="ARBA00022475"/>
    </source>
</evidence>
<keyword evidence="9 14" id="KW-0560">Oxidoreductase</keyword>
<feature type="transmembrane region" description="Helical" evidence="15">
    <location>
        <begin position="37"/>
        <end position="55"/>
    </location>
</feature>
<comment type="similarity">
    <text evidence="2 14">Belongs to the DsbB family.</text>
</comment>
<evidence type="ECO:0000256" key="12">
    <source>
        <dbReference type="ARBA" id="ARBA00023186"/>
    </source>
</evidence>
<keyword evidence="7 14" id="KW-0249">Electron transport</keyword>
<dbReference type="GO" id="GO:0015035">
    <property type="term" value="F:protein-disulfide reductase activity"/>
    <property type="evidence" value="ECO:0007669"/>
    <property type="project" value="UniProtKB-UniRule"/>
</dbReference>